<comment type="caution">
    <text evidence="1">The sequence shown here is derived from an EMBL/GenBank/DDBJ whole genome shotgun (WGS) entry which is preliminary data.</text>
</comment>
<dbReference type="AlphaFoldDB" id="A0ABD3XV04"/>
<name>A0ABD3XV04_SINWO</name>
<gene>
    <name evidence="1" type="ORF">ACJMK2_001282</name>
</gene>
<protein>
    <submittedName>
        <fullName evidence="1">Uncharacterized protein</fullName>
    </submittedName>
</protein>
<keyword evidence="2" id="KW-1185">Reference proteome</keyword>
<dbReference type="Proteomes" id="UP001634394">
    <property type="component" value="Unassembled WGS sequence"/>
</dbReference>
<dbReference type="EMBL" id="JBJQND010000001">
    <property type="protein sequence ID" value="KAL3888922.1"/>
    <property type="molecule type" value="Genomic_DNA"/>
</dbReference>
<evidence type="ECO:0000313" key="2">
    <source>
        <dbReference type="Proteomes" id="UP001634394"/>
    </source>
</evidence>
<dbReference type="PANTHER" id="PTHR31511:SF12">
    <property type="entry name" value="RHO TERMINATION FACTOR N-TERMINAL DOMAIN-CONTAINING PROTEIN"/>
    <property type="match status" value="1"/>
</dbReference>
<dbReference type="PANTHER" id="PTHR31511">
    <property type="entry name" value="PROTEIN CBG23764"/>
    <property type="match status" value="1"/>
</dbReference>
<sequence length="243" mass="27777">KVKLLMKEYQELTSMKSAYPRSNKQLADLTSRVEMLRRRKIIHEQIKQSEYTIDESFSGDDKYIKFYPKKSRNRFVVGDLIKVITDILPSILTKSPTVKVNAGYNIDMYLATNAEVIKNTEIHAKITIVTRGTDIVDLAKDFFAKISRNVEMFTSFGSGWVISKINYIQLSVYKFKPATGSSYQPLPDKIIATRSCINVKNTDEKCALWALLSALFPVAKNPDRVSNYRKHESIIDMTGIDYP</sequence>
<accession>A0ABD3XV04</accession>
<reference evidence="1 2" key="1">
    <citation type="submission" date="2024-11" db="EMBL/GenBank/DDBJ databases">
        <title>Chromosome-level genome assembly of the freshwater bivalve Anodonta woodiana.</title>
        <authorList>
            <person name="Chen X."/>
        </authorList>
    </citation>
    <scope>NUCLEOTIDE SEQUENCE [LARGE SCALE GENOMIC DNA]</scope>
    <source>
        <strain evidence="1">MN2024</strain>
        <tissue evidence="1">Gills</tissue>
    </source>
</reference>
<evidence type="ECO:0000313" key="1">
    <source>
        <dbReference type="EMBL" id="KAL3888922.1"/>
    </source>
</evidence>
<feature type="non-terminal residue" evidence="1">
    <location>
        <position position="1"/>
    </location>
</feature>
<proteinExistence type="predicted"/>
<organism evidence="1 2">
    <name type="scientific">Sinanodonta woodiana</name>
    <name type="common">Chinese pond mussel</name>
    <name type="synonym">Anodonta woodiana</name>
    <dbReference type="NCBI Taxonomy" id="1069815"/>
    <lineage>
        <taxon>Eukaryota</taxon>
        <taxon>Metazoa</taxon>
        <taxon>Spiralia</taxon>
        <taxon>Lophotrochozoa</taxon>
        <taxon>Mollusca</taxon>
        <taxon>Bivalvia</taxon>
        <taxon>Autobranchia</taxon>
        <taxon>Heteroconchia</taxon>
        <taxon>Palaeoheterodonta</taxon>
        <taxon>Unionida</taxon>
        <taxon>Unionoidea</taxon>
        <taxon>Unionidae</taxon>
        <taxon>Unioninae</taxon>
        <taxon>Sinanodonta</taxon>
    </lineage>
</organism>
<feature type="non-terminal residue" evidence="1">
    <location>
        <position position="243"/>
    </location>
</feature>